<dbReference type="NCBIfam" id="TIGR01764">
    <property type="entry name" value="excise"/>
    <property type="match status" value="1"/>
</dbReference>
<reference evidence="3 4" key="1">
    <citation type="submission" date="2016-10" db="EMBL/GenBank/DDBJ databases">
        <authorList>
            <person name="Varghese N."/>
            <person name="Submissions S."/>
        </authorList>
    </citation>
    <scope>NUCLEOTIDE SEQUENCE [LARGE SCALE GENOMIC DNA]</scope>
    <source>
        <strain evidence="3 4">DSM 9169</strain>
    </source>
</reference>
<proteinExistence type="predicted"/>
<dbReference type="RefSeq" id="WP_157886363.1">
    <property type="nucleotide sequence ID" value="NZ_LT629792.1"/>
</dbReference>
<dbReference type="EMBL" id="LT629792">
    <property type="protein sequence ID" value="SDT97810.1"/>
    <property type="molecule type" value="Genomic_DNA"/>
</dbReference>
<dbReference type="InterPro" id="IPR010093">
    <property type="entry name" value="SinI_DNA-bd"/>
</dbReference>
<protein>
    <submittedName>
        <fullName evidence="3">DNA binding domain-containing protein, excisionase family</fullName>
    </submittedName>
</protein>
<dbReference type="InterPro" id="IPR041657">
    <property type="entry name" value="HTH_17"/>
</dbReference>
<gene>
    <name evidence="2" type="ORF">SAMN04489714_1290</name>
    <name evidence="3" type="ORF">SAMN04489714_1378</name>
</gene>
<dbReference type="Proteomes" id="UP000198976">
    <property type="component" value="Chromosome I"/>
</dbReference>
<dbReference type="EMBL" id="LT629792">
    <property type="protein sequence ID" value="SDT96604.1"/>
    <property type="molecule type" value="Genomic_DNA"/>
</dbReference>
<sequence length="73" mass="8024">MAENLRDNAHPASPELLTIQQAAELLNVSVGTVRKWITSGELNAYRYGAHGRIVRITRDDIHQFATPIIGGAK</sequence>
<evidence type="ECO:0000313" key="4">
    <source>
        <dbReference type="Proteomes" id="UP000198976"/>
    </source>
</evidence>
<accession>A0ABY0V8E5</accession>
<evidence type="ECO:0000313" key="3">
    <source>
        <dbReference type="EMBL" id="SDT97810.1"/>
    </source>
</evidence>
<name>A0ABY0V8E5_9ACTO</name>
<dbReference type="InterPro" id="IPR009061">
    <property type="entry name" value="DNA-bd_dom_put_sf"/>
</dbReference>
<feature type="domain" description="Helix-turn-helix" evidence="1">
    <location>
        <begin position="16"/>
        <end position="65"/>
    </location>
</feature>
<evidence type="ECO:0000259" key="1">
    <source>
        <dbReference type="Pfam" id="PF12728"/>
    </source>
</evidence>
<dbReference type="SUPFAM" id="SSF46955">
    <property type="entry name" value="Putative DNA-binding domain"/>
    <property type="match status" value="1"/>
</dbReference>
<dbReference type="Pfam" id="PF12728">
    <property type="entry name" value="HTH_17"/>
    <property type="match status" value="1"/>
</dbReference>
<keyword evidence="4" id="KW-1185">Reference proteome</keyword>
<evidence type="ECO:0000313" key="2">
    <source>
        <dbReference type="EMBL" id="SDT96604.1"/>
    </source>
</evidence>
<organism evidence="3 4">
    <name type="scientific">Schaalia radingae</name>
    <dbReference type="NCBI Taxonomy" id="131110"/>
    <lineage>
        <taxon>Bacteria</taxon>
        <taxon>Bacillati</taxon>
        <taxon>Actinomycetota</taxon>
        <taxon>Actinomycetes</taxon>
        <taxon>Actinomycetales</taxon>
        <taxon>Actinomycetaceae</taxon>
        <taxon>Schaalia</taxon>
    </lineage>
</organism>
<dbReference type="Gene3D" id="1.10.1660.10">
    <property type="match status" value="1"/>
</dbReference>